<proteinExistence type="predicted"/>
<protein>
    <submittedName>
        <fullName evidence="1">Uncharacterized protein</fullName>
    </submittedName>
</protein>
<evidence type="ECO:0000313" key="2">
    <source>
        <dbReference type="Proteomes" id="UP000198885"/>
    </source>
</evidence>
<dbReference type="RefSeq" id="WP_092689826.1">
    <property type="nucleotide sequence ID" value="NZ_CBDDGO010000004.1"/>
</dbReference>
<dbReference type="AlphaFoldDB" id="A0A1H9S8J9"/>
<organism evidence="1 2">
    <name type="scientific">Tranquillimonas rosea</name>
    <dbReference type="NCBI Taxonomy" id="641238"/>
    <lineage>
        <taxon>Bacteria</taxon>
        <taxon>Pseudomonadati</taxon>
        <taxon>Pseudomonadota</taxon>
        <taxon>Alphaproteobacteria</taxon>
        <taxon>Rhodobacterales</taxon>
        <taxon>Roseobacteraceae</taxon>
        <taxon>Tranquillimonas</taxon>
    </lineage>
</organism>
<keyword evidence="2" id="KW-1185">Reference proteome</keyword>
<dbReference type="STRING" id="641238.SAMN04490244_10380"/>
<gene>
    <name evidence="1" type="ORF">SAMN04490244_10380</name>
</gene>
<dbReference type="Proteomes" id="UP000198885">
    <property type="component" value="Unassembled WGS sequence"/>
</dbReference>
<sequence length="82" mass="8905">MTSTDTLEGRLLAQRKVLARIVATLAARPDGEALLEWLQDGAVLQDAQEDPGSLPGDAVAVEAALSDEMREILAATRRYRQE</sequence>
<dbReference type="OrthoDB" id="7619942at2"/>
<accession>A0A1H9S8J9</accession>
<dbReference type="EMBL" id="FOGU01000003">
    <property type="protein sequence ID" value="SER81332.1"/>
    <property type="molecule type" value="Genomic_DNA"/>
</dbReference>
<name>A0A1H9S8J9_9RHOB</name>
<reference evidence="1 2" key="1">
    <citation type="submission" date="2016-10" db="EMBL/GenBank/DDBJ databases">
        <authorList>
            <person name="de Groot N.N."/>
        </authorList>
    </citation>
    <scope>NUCLEOTIDE SEQUENCE [LARGE SCALE GENOMIC DNA]</scope>
    <source>
        <strain evidence="1 2">DSM 23042</strain>
    </source>
</reference>
<evidence type="ECO:0000313" key="1">
    <source>
        <dbReference type="EMBL" id="SER81332.1"/>
    </source>
</evidence>